<evidence type="ECO:0000313" key="9">
    <source>
        <dbReference type="EMBL" id="BBY65153.1"/>
    </source>
</evidence>
<keyword evidence="3" id="KW-1003">Cell membrane</keyword>
<organism evidence="9 10">
    <name type="scientific">Mycolicibacterium helvum</name>
    <dbReference type="NCBI Taxonomy" id="1534349"/>
    <lineage>
        <taxon>Bacteria</taxon>
        <taxon>Bacillati</taxon>
        <taxon>Actinomycetota</taxon>
        <taxon>Actinomycetes</taxon>
        <taxon>Mycobacteriales</taxon>
        <taxon>Mycobacteriaceae</taxon>
        <taxon>Mycolicibacterium</taxon>
    </lineage>
</organism>
<dbReference type="InterPro" id="IPR044049">
    <property type="entry name" value="EccD_transm"/>
</dbReference>
<comment type="similarity">
    <text evidence="2">Belongs to the EccD/Snm4 family.</text>
</comment>
<feature type="transmembrane region" description="Helical" evidence="7">
    <location>
        <begin position="346"/>
        <end position="366"/>
    </location>
</feature>
<feature type="transmembrane region" description="Helical" evidence="7">
    <location>
        <begin position="223"/>
        <end position="245"/>
    </location>
</feature>
<dbReference type="Proteomes" id="UP000467148">
    <property type="component" value="Chromosome"/>
</dbReference>
<evidence type="ECO:0000256" key="7">
    <source>
        <dbReference type="SAM" id="Phobius"/>
    </source>
</evidence>
<dbReference type="KEGG" id="mhev:MHEL_33960"/>
<evidence type="ECO:0000259" key="8">
    <source>
        <dbReference type="Pfam" id="PF19053"/>
    </source>
</evidence>
<dbReference type="GO" id="GO:0005886">
    <property type="term" value="C:plasma membrane"/>
    <property type="evidence" value="ECO:0007669"/>
    <property type="project" value="UniProtKB-SubCell"/>
</dbReference>
<evidence type="ECO:0000256" key="6">
    <source>
        <dbReference type="ARBA" id="ARBA00023136"/>
    </source>
</evidence>
<feature type="transmembrane region" description="Helical" evidence="7">
    <location>
        <begin position="144"/>
        <end position="163"/>
    </location>
</feature>
<sequence>MAATDEMCQVSIRTADHEADFTLPAHVPITELIPAVVDLIGKDDFVNAEPRLTRASGEALDMAATLAQCSIPDGELLILTAAADRRAPVIRFDLTTAVVDAVAGLTPPPWPAANRRAGWIVLGWATAVLLTLLGRAMLDPNAARHAAISAAAASLALTGAVVVRRDPTLATTLGVLATTFAGLTAALAVPGQPGPPGFLLAMSASAATSLVAWRLLDCAPLVFLPLAAVAMAAAAATVGAVAGWWPTTADGPILATASLAMLTVSARLSIHGLSTAGLSDTDIDRTTRTAHHRLSALTVTGAAAAALGAVVTAATADRPAVATSFIAVIGSALLLRCYRQVDPYRVIPLMMSSGVAATSLIALCAVKAPVCAPWLCGALLSAGIAVVWFGQSRQRRLSPAVLRAIAVLDVSVSAAVVPSAAAAAGMFAALPGIGPS</sequence>
<keyword evidence="5 7" id="KW-1133">Transmembrane helix</keyword>
<evidence type="ECO:0000256" key="3">
    <source>
        <dbReference type="ARBA" id="ARBA00022475"/>
    </source>
</evidence>
<dbReference type="Pfam" id="PF08817">
    <property type="entry name" value="YukD"/>
    <property type="match status" value="1"/>
</dbReference>
<gene>
    <name evidence="9" type="ORF">MHEL_33960</name>
</gene>
<reference evidence="9 10" key="1">
    <citation type="journal article" date="2019" name="Emerg. Microbes Infect.">
        <title>Comprehensive subspecies identification of 175 nontuberculous mycobacteria species based on 7547 genomic profiles.</title>
        <authorList>
            <person name="Matsumoto Y."/>
            <person name="Kinjo T."/>
            <person name="Motooka D."/>
            <person name="Nabeya D."/>
            <person name="Jung N."/>
            <person name="Uechi K."/>
            <person name="Horii T."/>
            <person name="Iida T."/>
            <person name="Fujita J."/>
            <person name="Nakamura S."/>
        </authorList>
    </citation>
    <scope>NUCLEOTIDE SEQUENCE [LARGE SCALE GENOMIC DNA]</scope>
    <source>
        <strain evidence="9 10">JCM 30396</strain>
    </source>
</reference>
<feature type="transmembrane region" description="Helical" evidence="7">
    <location>
        <begin position="294"/>
        <end position="314"/>
    </location>
</feature>
<dbReference type="InterPro" id="IPR006707">
    <property type="entry name" value="T7SS_EccD"/>
</dbReference>
<feature type="transmembrane region" description="Helical" evidence="7">
    <location>
        <begin position="117"/>
        <end position="138"/>
    </location>
</feature>
<evidence type="ECO:0000256" key="1">
    <source>
        <dbReference type="ARBA" id="ARBA00004651"/>
    </source>
</evidence>
<keyword evidence="10" id="KW-1185">Reference proteome</keyword>
<keyword evidence="4 7" id="KW-0812">Transmembrane</keyword>
<dbReference type="Pfam" id="PF19053">
    <property type="entry name" value="EccD"/>
    <property type="match status" value="1"/>
</dbReference>
<comment type="subcellular location">
    <subcellularLocation>
        <location evidence="1">Cell membrane</location>
        <topology evidence="1">Multi-pass membrane protein</topology>
    </subcellularLocation>
</comment>
<feature type="transmembrane region" description="Helical" evidence="7">
    <location>
        <begin position="372"/>
        <end position="389"/>
    </location>
</feature>
<dbReference type="RefSeq" id="WP_163749276.1">
    <property type="nucleotide sequence ID" value="NZ_AP022596.1"/>
</dbReference>
<evidence type="ECO:0000256" key="5">
    <source>
        <dbReference type="ARBA" id="ARBA00022989"/>
    </source>
</evidence>
<dbReference type="EMBL" id="AP022596">
    <property type="protein sequence ID" value="BBY65153.1"/>
    <property type="molecule type" value="Genomic_DNA"/>
</dbReference>
<feature type="transmembrane region" description="Helical" evidence="7">
    <location>
        <begin position="251"/>
        <end position="273"/>
    </location>
</feature>
<name>A0A7I7T8P2_9MYCO</name>
<protein>
    <recommendedName>
        <fullName evidence="8">EccD-like transmembrane domain-containing protein</fullName>
    </recommendedName>
</protein>
<feature type="transmembrane region" description="Helical" evidence="7">
    <location>
        <begin position="320"/>
        <end position="339"/>
    </location>
</feature>
<dbReference type="NCBIfam" id="TIGR03920">
    <property type="entry name" value="T7SS_EccD"/>
    <property type="match status" value="1"/>
</dbReference>
<keyword evidence="6 7" id="KW-0472">Membrane</keyword>
<proteinExistence type="inferred from homology"/>
<feature type="transmembrane region" description="Helical" evidence="7">
    <location>
        <begin position="170"/>
        <end position="191"/>
    </location>
</feature>
<dbReference type="AlphaFoldDB" id="A0A7I7T8P2"/>
<evidence type="ECO:0000256" key="2">
    <source>
        <dbReference type="ARBA" id="ARBA00006162"/>
    </source>
</evidence>
<dbReference type="InterPro" id="IPR024962">
    <property type="entry name" value="YukD-like"/>
</dbReference>
<evidence type="ECO:0000313" key="10">
    <source>
        <dbReference type="Proteomes" id="UP000467148"/>
    </source>
</evidence>
<accession>A0A7I7T8P2</accession>
<dbReference type="Gene3D" id="3.10.20.90">
    <property type="entry name" value="Phosphatidylinositol 3-kinase Catalytic Subunit, Chain A, domain 1"/>
    <property type="match status" value="1"/>
</dbReference>
<feature type="transmembrane region" description="Helical" evidence="7">
    <location>
        <begin position="401"/>
        <end position="430"/>
    </location>
</feature>
<feature type="transmembrane region" description="Helical" evidence="7">
    <location>
        <begin position="197"/>
        <end position="216"/>
    </location>
</feature>
<feature type="domain" description="EccD-like transmembrane" evidence="8">
    <location>
        <begin position="115"/>
        <end position="432"/>
    </location>
</feature>
<evidence type="ECO:0000256" key="4">
    <source>
        <dbReference type="ARBA" id="ARBA00022692"/>
    </source>
</evidence>